<evidence type="ECO:0000313" key="2">
    <source>
        <dbReference type="Proteomes" id="UP000534677"/>
    </source>
</evidence>
<keyword evidence="2" id="KW-1185">Reference proteome</keyword>
<dbReference type="EMBL" id="JAAXCZ010000026">
    <property type="protein sequence ID" value="MBC2385347.1"/>
    <property type="molecule type" value="Genomic_DNA"/>
</dbReference>
<proteinExistence type="predicted"/>
<organism evidence="1 2">
    <name type="scientific">Pseudomonas cremoris</name>
    <dbReference type="NCBI Taxonomy" id="2724178"/>
    <lineage>
        <taxon>Bacteria</taxon>
        <taxon>Pseudomonadati</taxon>
        <taxon>Pseudomonadota</taxon>
        <taxon>Gammaproteobacteria</taxon>
        <taxon>Pseudomonadales</taxon>
        <taxon>Pseudomonadaceae</taxon>
        <taxon>Pseudomonas</taxon>
    </lineage>
</organism>
<gene>
    <name evidence="1" type="ORF">HF209_30805</name>
</gene>
<accession>A0ABR6THP2</accession>
<evidence type="ECO:0000313" key="1">
    <source>
        <dbReference type="EMBL" id="MBC2385347.1"/>
    </source>
</evidence>
<protein>
    <submittedName>
        <fullName evidence="1">Uncharacterized protein</fullName>
    </submittedName>
</protein>
<dbReference type="RefSeq" id="WP_185710797.1">
    <property type="nucleotide sequence ID" value="NZ_JAAXCZ010000026.1"/>
</dbReference>
<reference evidence="1 2" key="1">
    <citation type="submission" date="2020-04" db="EMBL/GenBank/DDBJ databases">
        <title>Pseudomonas crami sp. nov., a novel proteolytic bacterial species isolated from cream.</title>
        <authorList>
            <person name="Hofmann K."/>
            <person name="Woller A."/>
            <person name="Huptas C."/>
            <person name="Wenning M."/>
            <person name="Scherer S."/>
            <person name="Doll E.V."/>
        </authorList>
    </citation>
    <scope>NUCLEOTIDE SEQUENCE [LARGE SCALE GENOMIC DNA]</scope>
    <source>
        <strain evidence="1 2">WS 5096</strain>
    </source>
</reference>
<name>A0ABR6THP2_9PSED</name>
<dbReference type="Proteomes" id="UP000534677">
    <property type="component" value="Unassembled WGS sequence"/>
</dbReference>
<sequence length="161" mass="17736">MNAYDPAMNKFIETHVFNTGIDNPSTINVEIEVYAATEQEAGIAARNCRCSLVFIEGELGLYRDGDLYPLTLLDLTFDAIPESVRSRLGVPFDITAPGAVERAMQGLQDGSLVISEGDMQRVSFTWEQISTPEFSNLINRSDSIAYGVKPAPTIRSKDQEV</sequence>
<comment type="caution">
    <text evidence="1">The sequence shown here is derived from an EMBL/GenBank/DDBJ whole genome shotgun (WGS) entry which is preliminary data.</text>
</comment>